<accession>A0A323TZY2</accession>
<name>A0A323TZY2_9BACI</name>
<proteinExistence type="predicted"/>
<protein>
    <submittedName>
        <fullName evidence="1">Uncharacterized protein</fullName>
    </submittedName>
</protein>
<evidence type="ECO:0000313" key="2">
    <source>
        <dbReference type="Proteomes" id="UP000248214"/>
    </source>
</evidence>
<organism evidence="1 2">
    <name type="scientific">Salipaludibacillus keqinensis</name>
    <dbReference type="NCBI Taxonomy" id="2045207"/>
    <lineage>
        <taxon>Bacteria</taxon>
        <taxon>Bacillati</taxon>
        <taxon>Bacillota</taxon>
        <taxon>Bacilli</taxon>
        <taxon>Bacillales</taxon>
        <taxon>Bacillaceae</taxon>
    </lineage>
</organism>
<dbReference type="RefSeq" id="WP_110608790.1">
    <property type="nucleotide sequence ID" value="NZ_PDOD01000001.1"/>
</dbReference>
<dbReference type="AlphaFoldDB" id="A0A323TZY2"/>
<evidence type="ECO:0000313" key="1">
    <source>
        <dbReference type="EMBL" id="PYZ95155.1"/>
    </source>
</evidence>
<dbReference type="EMBL" id="PDOD01000001">
    <property type="protein sequence ID" value="PYZ95155.1"/>
    <property type="molecule type" value="Genomic_DNA"/>
</dbReference>
<comment type="caution">
    <text evidence="1">The sequence shown here is derived from an EMBL/GenBank/DDBJ whole genome shotgun (WGS) entry which is preliminary data.</text>
</comment>
<dbReference type="OrthoDB" id="2066405at2"/>
<keyword evidence="2" id="KW-1185">Reference proteome</keyword>
<sequence>MHDSVISIHDLFPGMELESDIYDQFNHLLIRKGTILTTEHMKRLTNEQQTYFIYRMQQTSSARDVELLANQLTLFLKRITFVEELGIDLDEMRDNYYFPEPSLTDPNWKEKMSCDFIQKVNYAFIEKRTEHLNPHPDHISKEHLVYICEQIAYWLNEAFWKKSINPLEFYQLSIEKIGTSTEGFIEFWQQYFVPLPEGAVVLLKDGRECEVSAVSVDKPFSPLLTYLDNQEGKTYFVEDISGEIEYVQPMIILSLDDRNQ</sequence>
<reference evidence="1 2" key="1">
    <citation type="submission" date="2017-10" db="EMBL/GenBank/DDBJ databases">
        <title>Bacillus sp. nov., a halophilic bacterium isolated from a Keqin Lake.</title>
        <authorList>
            <person name="Wang H."/>
        </authorList>
    </citation>
    <scope>NUCLEOTIDE SEQUENCE [LARGE SCALE GENOMIC DNA]</scope>
    <source>
        <strain evidence="1 2">KQ-12</strain>
    </source>
</reference>
<gene>
    <name evidence="1" type="ORF">CR194_06475</name>
</gene>
<dbReference type="Proteomes" id="UP000248214">
    <property type="component" value="Unassembled WGS sequence"/>
</dbReference>